<keyword evidence="4" id="KW-0560">Oxidoreductase</keyword>
<dbReference type="GO" id="GO:0008299">
    <property type="term" value="P:isoprenoid biosynthetic process"/>
    <property type="evidence" value="ECO:0007669"/>
    <property type="project" value="InterPro"/>
</dbReference>
<gene>
    <name evidence="5" type="ORF">A2866_03020</name>
</gene>
<organism evidence="5 6">
    <name type="scientific">Candidatus Roizmanbacteria bacterium RIFCSPHIGHO2_01_FULL_39_8</name>
    <dbReference type="NCBI Taxonomy" id="1802033"/>
    <lineage>
        <taxon>Bacteria</taxon>
        <taxon>Candidatus Roizmaniibacteriota</taxon>
    </lineage>
</organism>
<evidence type="ECO:0000256" key="3">
    <source>
        <dbReference type="ARBA" id="ARBA00022857"/>
    </source>
</evidence>
<comment type="similarity">
    <text evidence="1">Belongs to the HMG-CoA reductase family.</text>
</comment>
<dbReference type="PRINTS" id="PR00071">
    <property type="entry name" value="HMGCOARDTASE"/>
</dbReference>
<dbReference type="Proteomes" id="UP000177026">
    <property type="component" value="Unassembled WGS sequence"/>
</dbReference>
<evidence type="ECO:0000313" key="6">
    <source>
        <dbReference type="Proteomes" id="UP000177026"/>
    </source>
</evidence>
<dbReference type="PANTHER" id="PTHR10572:SF24">
    <property type="entry name" value="3-HYDROXY-3-METHYLGLUTARYL-COENZYME A REDUCTASE"/>
    <property type="match status" value="1"/>
</dbReference>
<dbReference type="InterPro" id="IPR002202">
    <property type="entry name" value="HMG_CoA_Rdtase"/>
</dbReference>
<dbReference type="EMBL" id="MFZI01000076">
    <property type="protein sequence ID" value="OGK18075.1"/>
    <property type="molecule type" value="Genomic_DNA"/>
</dbReference>
<dbReference type="PANTHER" id="PTHR10572">
    <property type="entry name" value="3-HYDROXY-3-METHYLGLUTARYL-COENZYME A REDUCTASE"/>
    <property type="match status" value="1"/>
</dbReference>
<dbReference type="GO" id="GO:0016126">
    <property type="term" value="P:sterol biosynthetic process"/>
    <property type="evidence" value="ECO:0007669"/>
    <property type="project" value="TreeGrafter"/>
</dbReference>
<proteinExistence type="inferred from homology"/>
<dbReference type="GO" id="GO:0004420">
    <property type="term" value="F:hydroxymethylglutaryl-CoA reductase (NADPH) activity"/>
    <property type="evidence" value="ECO:0007669"/>
    <property type="project" value="UniProtKB-EC"/>
</dbReference>
<evidence type="ECO:0000256" key="2">
    <source>
        <dbReference type="ARBA" id="ARBA00012999"/>
    </source>
</evidence>
<accession>A0A1F7GGS7</accession>
<dbReference type="InterPro" id="IPR004554">
    <property type="entry name" value="HMG_CoA_Rdtase_eu_arc"/>
</dbReference>
<dbReference type="PROSITE" id="PS00318">
    <property type="entry name" value="HMG_COA_REDUCTASE_2"/>
    <property type="match status" value="1"/>
</dbReference>
<dbReference type="InterPro" id="IPR009029">
    <property type="entry name" value="HMG_CoA_Rdtase_sub-bd_dom_sf"/>
</dbReference>
<reference evidence="5 6" key="1">
    <citation type="journal article" date="2016" name="Nat. Commun.">
        <title>Thousands of microbial genomes shed light on interconnected biogeochemical processes in an aquifer system.</title>
        <authorList>
            <person name="Anantharaman K."/>
            <person name="Brown C.T."/>
            <person name="Hug L.A."/>
            <person name="Sharon I."/>
            <person name="Castelle C.J."/>
            <person name="Probst A.J."/>
            <person name="Thomas B.C."/>
            <person name="Singh A."/>
            <person name="Wilkins M.J."/>
            <person name="Karaoz U."/>
            <person name="Brodie E.L."/>
            <person name="Williams K.H."/>
            <person name="Hubbard S.S."/>
            <person name="Banfield J.F."/>
        </authorList>
    </citation>
    <scope>NUCLEOTIDE SEQUENCE [LARGE SCALE GENOMIC DNA]</scope>
</reference>
<comment type="caution">
    <text evidence="5">The sequence shown here is derived from an EMBL/GenBank/DDBJ whole genome shotgun (WGS) entry which is preliminary data.</text>
</comment>
<sequence>MIFLIRKTNSTMKISQFKNPTERRLFLEKELQIRLEAINRAHVDNEKDIHCENFIGETTLPLGVVGPLRIQNLELRMKDYYVPLATTEGALVASVNRGCKALTLSGGVKVNTHKIGVTRGPVFYTGSLQKNQEFYEWLNKNKRQISQAAESTSSHLKFKKYDIKSVADYVFVRFYFDTENAMGMNMATIATQAIVDLIEKETGIECMSVAGNFDTDKKPAWLNFLNNRGFKTWAEGIIPEKTVQGILKTTAEKIYEVWLAKCMIGSAMSGSLGFNAHFANVVAALFAATGQDLAHVVEGSLGVTRAKIIKKGNLYISVYMPSLMVGTIGGGTKLKTKQEALSIIGAKNSEEFAEVLTGTVLAGEISLLASLAQGTLAKVHKKLGR</sequence>
<evidence type="ECO:0000313" key="5">
    <source>
        <dbReference type="EMBL" id="OGK18075.1"/>
    </source>
</evidence>
<dbReference type="Gene3D" id="3.90.770.10">
    <property type="entry name" value="3-hydroxy-3-methylglutaryl-coenzyme A Reductase, Chain A, domain 2"/>
    <property type="match status" value="1"/>
</dbReference>
<protein>
    <recommendedName>
        <fullName evidence="2">hydroxymethylglutaryl-CoA reductase (NADPH)</fullName>
        <ecNumber evidence="2">1.1.1.34</ecNumber>
    </recommendedName>
</protein>
<dbReference type="CDD" id="cd00643">
    <property type="entry name" value="HMG-CoA_reductase_classI"/>
    <property type="match status" value="1"/>
</dbReference>
<evidence type="ECO:0000256" key="4">
    <source>
        <dbReference type="ARBA" id="ARBA00023002"/>
    </source>
</evidence>
<dbReference type="SUPFAM" id="SSF55035">
    <property type="entry name" value="NAD-binding domain of HMG-CoA reductase"/>
    <property type="match status" value="1"/>
</dbReference>
<dbReference type="PROSITE" id="PS50065">
    <property type="entry name" value="HMG_COA_REDUCTASE_4"/>
    <property type="match status" value="1"/>
</dbReference>
<keyword evidence="3" id="KW-0521">NADP</keyword>
<dbReference type="InterPro" id="IPR009023">
    <property type="entry name" value="HMG_CoA_Rdtase_NAD(P)-bd_sf"/>
</dbReference>
<dbReference type="Pfam" id="PF00368">
    <property type="entry name" value="HMG-CoA_red"/>
    <property type="match status" value="1"/>
</dbReference>
<dbReference type="GO" id="GO:0015936">
    <property type="term" value="P:coenzyme A metabolic process"/>
    <property type="evidence" value="ECO:0007669"/>
    <property type="project" value="InterPro"/>
</dbReference>
<dbReference type="Gene3D" id="3.30.70.420">
    <property type="entry name" value="Hydroxymethylglutaryl-CoA reductase, class I/II, NAD/NADP-binding domain"/>
    <property type="match status" value="1"/>
</dbReference>
<name>A0A1F7GGS7_9BACT</name>
<evidence type="ECO:0000256" key="1">
    <source>
        <dbReference type="ARBA" id="ARBA00007661"/>
    </source>
</evidence>
<dbReference type="SUPFAM" id="SSF56542">
    <property type="entry name" value="Substrate-binding domain of HMG-CoA reductase"/>
    <property type="match status" value="1"/>
</dbReference>
<dbReference type="InterPro" id="IPR023074">
    <property type="entry name" value="HMG_CoA_Rdtase_cat_sf"/>
</dbReference>
<dbReference type="AlphaFoldDB" id="A0A1F7GGS7"/>
<dbReference type="InterPro" id="IPR023076">
    <property type="entry name" value="HMG_CoA_Rdtase_CS"/>
</dbReference>
<dbReference type="EC" id="1.1.1.34" evidence="2"/>